<gene>
    <name evidence="1" type="ORF">Tci_884418</name>
</gene>
<reference evidence="1" key="1">
    <citation type="journal article" date="2019" name="Sci. Rep.">
        <title>Draft genome of Tanacetum cinerariifolium, the natural source of mosquito coil.</title>
        <authorList>
            <person name="Yamashiro T."/>
            <person name="Shiraishi A."/>
            <person name="Satake H."/>
            <person name="Nakayama K."/>
        </authorList>
    </citation>
    <scope>NUCLEOTIDE SEQUENCE</scope>
</reference>
<dbReference type="AlphaFoldDB" id="A0A699TTJ2"/>
<evidence type="ECO:0000313" key="1">
    <source>
        <dbReference type="EMBL" id="GFD12449.1"/>
    </source>
</evidence>
<organism evidence="1">
    <name type="scientific">Tanacetum cinerariifolium</name>
    <name type="common">Dalmatian daisy</name>
    <name type="synonym">Chrysanthemum cinerariifolium</name>
    <dbReference type="NCBI Taxonomy" id="118510"/>
    <lineage>
        <taxon>Eukaryota</taxon>
        <taxon>Viridiplantae</taxon>
        <taxon>Streptophyta</taxon>
        <taxon>Embryophyta</taxon>
        <taxon>Tracheophyta</taxon>
        <taxon>Spermatophyta</taxon>
        <taxon>Magnoliopsida</taxon>
        <taxon>eudicotyledons</taxon>
        <taxon>Gunneridae</taxon>
        <taxon>Pentapetalae</taxon>
        <taxon>asterids</taxon>
        <taxon>campanulids</taxon>
        <taxon>Asterales</taxon>
        <taxon>Asteraceae</taxon>
        <taxon>Asteroideae</taxon>
        <taxon>Anthemideae</taxon>
        <taxon>Anthemidinae</taxon>
        <taxon>Tanacetum</taxon>
    </lineage>
</organism>
<proteinExistence type="predicted"/>
<protein>
    <submittedName>
        <fullName evidence="1">Uncharacterized protein</fullName>
    </submittedName>
</protein>
<comment type="caution">
    <text evidence="1">The sequence shown here is derived from an EMBL/GenBank/DDBJ whole genome shotgun (WGS) entry which is preliminary data.</text>
</comment>
<accession>A0A699TTJ2</accession>
<dbReference type="EMBL" id="BKCJ011265686">
    <property type="protein sequence ID" value="GFD12449.1"/>
    <property type="molecule type" value="Genomic_DNA"/>
</dbReference>
<name>A0A699TTJ2_TANCI</name>
<sequence length="91" mass="10360">MGDTTAQTRVLEFKKTKTTQNNEIASLKKRVKKLEKINRSRTHEMKRLYRVGLTARVESSGDEEILGKDASKQGRRIDAIDADEEITLVNV</sequence>